<protein>
    <recommendedName>
        <fullName evidence="2">Halobacterial output domain-containing protein</fullName>
    </recommendedName>
</protein>
<dbReference type="Proteomes" id="UP001320972">
    <property type="component" value="Unassembled WGS sequence"/>
</dbReference>
<gene>
    <name evidence="3" type="ORF">OB955_08770</name>
</gene>
<proteinExistence type="predicted"/>
<feature type="compositionally biased region" description="Basic and acidic residues" evidence="1">
    <location>
        <begin position="99"/>
        <end position="114"/>
    </location>
</feature>
<dbReference type="InterPro" id="IPR040624">
    <property type="entry name" value="HalOD1"/>
</dbReference>
<dbReference type="Pfam" id="PF18545">
    <property type="entry name" value="HalOD1"/>
    <property type="match status" value="1"/>
</dbReference>
<evidence type="ECO:0000259" key="2">
    <source>
        <dbReference type="Pfam" id="PF18545"/>
    </source>
</evidence>
<evidence type="ECO:0000313" key="4">
    <source>
        <dbReference type="Proteomes" id="UP001320972"/>
    </source>
</evidence>
<evidence type="ECO:0000313" key="3">
    <source>
        <dbReference type="EMBL" id="MCU4972832.1"/>
    </source>
</evidence>
<feature type="domain" description="Halobacterial output" evidence="2">
    <location>
        <begin position="10"/>
        <end position="81"/>
    </location>
</feature>
<name>A0ABT2QD35_9EURY</name>
<feature type="region of interest" description="Disordered" evidence="1">
    <location>
        <begin position="87"/>
        <end position="114"/>
    </location>
</feature>
<dbReference type="EMBL" id="JAOPKB010000003">
    <property type="protein sequence ID" value="MCU4972832.1"/>
    <property type="molecule type" value="Genomic_DNA"/>
</dbReference>
<accession>A0ABT2QD35</accession>
<organism evidence="3 4">
    <name type="scientific">Natronoglomus mannanivorans</name>
    <dbReference type="NCBI Taxonomy" id="2979990"/>
    <lineage>
        <taxon>Archaea</taxon>
        <taxon>Methanobacteriati</taxon>
        <taxon>Methanobacteriota</taxon>
        <taxon>Stenosarchaea group</taxon>
        <taxon>Halobacteria</taxon>
        <taxon>Halobacteriales</taxon>
        <taxon>Natrialbaceae</taxon>
        <taxon>Natronoglomus</taxon>
    </lineage>
</organism>
<sequence length="114" mass="12459">MSTHQQPLASDSVTTEVARAIATQQGVDPTELEQPLYTAVDTEALEEVFSSTKNGSRCGTVTFTYCGRRVTVRNDDGVDVEVEIERIDGRGRGTGADAATEHTDDRDRDKGNRR</sequence>
<evidence type="ECO:0000256" key="1">
    <source>
        <dbReference type="SAM" id="MobiDB-lite"/>
    </source>
</evidence>
<keyword evidence="4" id="KW-1185">Reference proteome</keyword>
<reference evidence="3 4" key="1">
    <citation type="submission" date="2022-09" db="EMBL/GenBank/DDBJ databases">
        <title>Enrichment on poylsaccharides allowed isolation of novel metabolic and taxonomic groups of Haloarchaea.</title>
        <authorList>
            <person name="Sorokin D.Y."/>
            <person name="Elcheninov A.G."/>
            <person name="Khizhniak T.V."/>
            <person name="Kolganova T.V."/>
            <person name="Kublanov I.V."/>
        </authorList>
    </citation>
    <scope>NUCLEOTIDE SEQUENCE [LARGE SCALE GENOMIC DNA]</scope>
    <source>
        <strain evidence="3 4">AArc-m2/3/4</strain>
    </source>
</reference>
<comment type="caution">
    <text evidence="3">The sequence shown here is derived from an EMBL/GenBank/DDBJ whole genome shotgun (WGS) entry which is preliminary data.</text>
</comment>
<dbReference type="RefSeq" id="WP_338007585.1">
    <property type="nucleotide sequence ID" value="NZ_JAOPKB010000003.1"/>
</dbReference>